<protein>
    <submittedName>
        <fullName evidence="3">Uncharacterized protein</fullName>
    </submittedName>
</protein>
<feature type="region of interest" description="Disordered" evidence="2">
    <location>
        <begin position="1"/>
        <end position="51"/>
    </location>
</feature>
<evidence type="ECO:0000256" key="1">
    <source>
        <dbReference type="SAM" id="Coils"/>
    </source>
</evidence>
<feature type="coiled-coil region" evidence="1">
    <location>
        <begin position="62"/>
        <end position="138"/>
    </location>
</feature>
<reference evidence="3" key="1">
    <citation type="submission" date="2020-04" db="EMBL/GenBank/DDBJ databases">
        <authorList>
            <person name="Alioto T."/>
            <person name="Alioto T."/>
            <person name="Gomez Garrido J."/>
        </authorList>
    </citation>
    <scope>NUCLEOTIDE SEQUENCE</scope>
    <source>
        <strain evidence="3">A484AB</strain>
    </source>
</reference>
<dbReference type="Proteomes" id="UP001152795">
    <property type="component" value="Unassembled WGS sequence"/>
</dbReference>
<evidence type="ECO:0000313" key="3">
    <source>
        <dbReference type="EMBL" id="CAB4006784.1"/>
    </source>
</evidence>
<dbReference type="Gene3D" id="3.30.70.1820">
    <property type="entry name" value="L1 transposable element, RRM domain"/>
    <property type="match status" value="1"/>
</dbReference>
<comment type="caution">
    <text evidence="3">The sequence shown here is derived from an EMBL/GenBank/DDBJ whole genome shotgun (WGS) entry which is preliminary data.</text>
</comment>
<name>A0A6S7HN79_PARCT</name>
<gene>
    <name evidence="3" type="ORF">PACLA_8A087221</name>
</gene>
<proteinExistence type="predicted"/>
<dbReference type="EMBL" id="CACRXK020005601">
    <property type="protein sequence ID" value="CAB4006784.1"/>
    <property type="molecule type" value="Genomic_DNA"/>
</dbReference>
<dbReference type="InterPro" id="IPR004244">
    <property type="entry name" value="Transposase_22"/>
</dbReference>
<dbReference type="OrthoDB" id="6775061at2759"/>
<evidence type="ECO:0000256" key="2">
    <source>
        <dbReference type="SAM" id="MobiDB-lite"/>
    </source>
</evidence>
<dbReference type="PANTHER" id="PTHR11505">
    <property type="entry name" value="L1 TRANSPOSABLE ELEMENT-RELATED"/>
    <property type="match status" value="1"/>
</dbReference>
<keyword evidence="1" id="KW-0175">Coiled coil</keyword>
<keyword evidence="4" id="KW-1185">Reference proteome</keyword>
<organism evidence="3 4">
    <name type="scientific">Paramuricea clavata</name>
    <name type="common">Red gorgonian</name>
    <name type="synonym">Violescent sea-whip</name>
    <dbReference type="NCBI Taxonomy" id="317549"/>
    <lineage>
        <taxon>Eukaryota</taxon>
        <taxon>Metazoa</taxon>
        <taxon>Cnidaria</taxon>
        <taxon>Anthozoa</taxon>
        <taxon>Octocorallia</taxon>
        <taxon>Malacalcyonacea</taxon>
        <taxon>Plexauridae</taxon>
        <taxon>Paramuricea</taxon>
    </lineage>
</organism>
<evidence type="ECO:0000313" key="4">
    <source>
        <dbReference type="Proteomes" id="UP001152795"/>
    </source>
</evidence>
<dbReference type="AlphaFoldDB" id="A0A6S7HN79"/>
<sequence length="276" mass="32396">MATRQHASKRSAQNSNISNPCTPNKTVKTKNKKSNTPESKTKEEQEGQSNEMSEIHDMFAMMMKKLEKLDSIETKLKNMEINMAEIKESLEYAHAEIADLKKENEYSKENQAQAREKIEILERDNKTLRDKIIDIQARSMRDNLLFFNMPESEKENTTEMIHELLESKIGITDARNTVKIDRSHIIGRKRDGDRKPRPIVVKFNYHQDREFVRLNAKELRGTRIGISEQFPEEIENIRKTLYPELKKAKLEGKRAKIVRDKLIIEGQVFNRYNSRY</sequence>
<accession>A0A6S7HN79</accession>